<dbReference type="AlphaFoldDB" id="A0A7N0UPZ6"/>
<sequence length="94" mass="10474">MTNDTRVKVNPNLLFQLGFVFVQKSEMIDDDSNVHAFGDDRGGDDKPQEECGVVRSIPCSESGERRMTNQCLRPSHADDMSPEQFGRRQGGSVV</sequence>
<proteinExistence type="predicted"/>
<accession>A0A7N0UPZ6</accession>
<reference evidence="2" key="1">
    <citation type="submission" date="2021-01" db="UniProtKB">
        <authorList>
            <consortium name="EnsemblPlants"/>
        </authorList>
    </citation>
    <scope>IDENTIFICATION</scope>
</reference>
<name>A0A7N0UPZ6_KALFE</name>
<organism evidence="2 3">
    <name type="scientific">Kalanchoe fedtschenkoi</name>
    <name type="common">Lavender scallops</name>
    <name type="synonym">South American air plant</name>
    <dbReference type="NCBI Taxonomy" id="63787"/>
    <lineage>
        <taxon>Eukaryota</taxon>
        <taxon>Viridiplantae</taxon>
        <taxon>Streptophyta</taxon>
        <taxon>Embryophyta</taxon>
        <taxon>Tracheophyta</taxon>
        <taxon>Spermatophyta</taxon>
        <taxon>Magnoliopsida</taxon>
        <taxon>eudicotyledons</taxon>
        <taxon>Gunneridae</taxon>
        <taxon>Pentapetalae</taxon>
        <taxon>Saxifragales</taxon>
        <taxon>Crassulaceae</taxon>
        <taxon>Kalanchoe</taxon>
    </lineage>
</organism>
<evidence type="ECO:0000313" key="2">
    <source>
        <dbReference type="EnsemblPlants" id="Kaladp0076s0267.1.v1.1"/>
    </source>
</evidence>
<keyword evidence="3" id="KW-1185">Reference proteome</keyword>
<dbReference type="Proteomes" id="UP000594263">
    <property type="component" value="Unplaced"/>
</dbReference>
<feature type="region of interest" description="Disordered" evidence="1">
    <location>
        <begin position="63"/>
        <end position="94"/>
    </location>
</feature>
<evidence type="ECO:0000256" key="1">
    <source>
        <dbReference type="SAM" id="MobiDB-lite"/>
    </source>
</evidence>
<dbReference type="EnsemblPlants" id="Kaladp0076s0267.1.v1.1">
    <property type="protein sequence ID" value="Kaladp0076s0267.1.v1.1"/>
    <property type="gene ID" value="Kaladp0076s0267.v1.1"/>
</dbReference>
<dbReference type="Gramene" id="Kaladp0076s0267.1.v1.1">
    <property type="protein sequence ID" value="Kaladp0076s0267.1.v1.1"/>
    <property type="gene ID" value="Kaladp0076s0267.v1.1"/>
</dbReference>
<evidence type="ECO:0000313" key="3">
    <source>
        <dbReference type="Proteomes" id="UP000594263"/>
    </source>
</evidence>
<protein>
    <submittedName>
        <fullName evidence="2">Uncharacterized protein</fullName>
    </submittedName>
</protein>